<accession>A0A811Y077</accession>
<feature type="region of interest" description="Disordered" evidence="1">
    <location>
        <begin position="17"/>
        <end position="42"/>
    </location>
</feature>
<sequence>MGCRKESRPKSIIIYWSENEKLEEPGELEGGDQPDEEEGDDFLDYPTDDDIWNMPVDSRYVTLTGTITPRKEKGPDGLPNGRRPWAPFGPLDAGRSACGLYSLFCCLSFLSFLSYLFIFAVVSFYYGTITWYNIFLVYNEERTFWHKISCCPCLILFYPALIMAMASSLGLYATVVQLLWSRGAWWQAARDMEKGFYGFSPYSIVELLKSDNIPGNLSNKDPTQEVETSTV</sequence>
<reference evidence="3" key="1">
    <citation type="submission" date="2020-12" db="EMBL/GenBank/DDBJ databases">
        <authorList>
            <consortium name="Molecular Ecology Group"/>
        </authorList>
    </citation>
    <scope>NUCLEOTIDE SEQUENCE</scope>
    <source>
        <strain evidence="3">TBG_1078</strain>
    </source>
</reference>
<feature type="transmembrane region" description="Helical" evidence="2">
    <location>
        <begin position="100"/>
        <end position="126"/>
    </location>
</feature>
<dbReference type="Pfam" id="PF15052">
    <property type="entry name" value="TMEM169"/>
    <property type="match status" value="1"/>
</dbReference>
<evidence type="ECO:0000256" key="2">
    <source>
        <dbReference type="SAM" id="Phobius"/>
    </source>
</evidence>
<evidence type="ECO:0000256" key="1">
    <source>
        <dbReference type="SAM" id="MobiDB-lite"/>
    </source>
</evidence>
<proteinExistence type="predicted"/>
<comment type="caution">
    <text evidence="3">The sequence shown here is derived from an EMBL/GenBank/DDBJ whole genome shotgun (WGS) entry which is preliminary data.</text>
</comment>
<keyword evidence="4" id="KW-1185">Reference proteome</keyword>
<evidence type="ECO:0000313" key="4">
    <source>
        <dbReference type="Proteomes" id="UP000645828"/>
    </source>
</evidence>
<dbReference type="EMBL" id="CAJHUB010000660">
    <property type="protein sequence ID" value="CAD7671019.1"/>
    <property type="molecule type" value="Genomic_DNA"/>
</dbReference>
<keyword evidence="2" id="KW-0472">Membrane</keyword>
<dbReference type="PANTHER" id="PTHR31777:SF0">
    <property type="entry name" value="TRANSMEMBRANE PROTEIN 169"/>
    <property type="match status" value="1"/>
</dbReference>
<organism evidence="3 4">
    <name type="scientific">Nyctereutes procyonoides</name>
    <name type="common">Raccoon dog</name>
    <name type="synonym">Canis procyonoides</name>
    <dbReference type="NCBI Taxonomy" id="34880"/>
    <lineage>
        <taxon>Eukaryota</taxon>
        <taxon>Metazoa</taxon>
        <taxon>Chordata</taxon>
        <taxon>Craniata</taxon>
        <taxon>Vertebrata</taxon>
        <taxon>Euteleostomi</taxon>
        <taxon>Mammalia</taxon>
        <taxon>Eutheria</taxon>
        <taxon>Laurasiatheria</taxon>
        <taxon>Carnivora</taxon>
        <taxon>Caniformia</taxon>
        <taxon>Canidae</taxon>
        <taxon>Nyctereutes</taxon>
    </lineage>
</organism>
<dbReference type="InterPro" id="IPR029386">
    <property type="entry name" value="TMEM169"/>
</dbReference>
<feature type="compositionally biased region" description="Acidic residues" evidence="1">
    <location>
        <begin position="25"/>
        <end position="42"/>
    </location>
</feature>
<dbReference type="PANTHER" id="PTHR31777">
    <property type="entry name" value="TRANSMEMBRANE PROTEIN 169"/>
    <property type="match status" value="1"/>
</dbReference>
<dbReference type="Proteomes" id="UP000645828">
    <property type="component" value="Unassembled WGS sequence"/>
</dbReference>
<name>A0A811Y077_NYCPR</name>
<gene>
    <name evidence="3" type="ORF">NYPRO_LOCUS3814</name>
</gene>
<keyword evidence="2" id="KW-1133">Transmembrane helix</keyword>
<protein>
    <submittedName>
        <fullName evidence="3">(raccoon dog) hypothetical protein</fullName>
    </submittedName>
</protein>
<feature type="transmembrane region" description="Helical" evidence="2">
    <location>
        <begin position="155"/>
        <end position="180"/>
    </location>
</feature>
<keyword evidence="2" id="KW-0812">Transmembrane</keyword>
<dbReference type="AlphaFoldDB" id="A0A811Y077"/>
<evidence type="ECO:0000313" key="3">
    <source>
        <dbReference type="EMBL" id="CAD7671019.1"/>
    </source>
</evidence>